<protein>
    <recommendedName>
        <fullName evidence="4">DUF1795 domain-containing protein</fullName>
    </recommendedName>
</protein>
<dbReference type="Gene3D" id="3.40.1000.10">
    <property type="entry name" value="Mog1/PsbP, alpha/beta/alpha sandwich"/>
    <property type="match status" value="1"/>
</dbReference>
<dbReference type="AlphaFoldDB" id="A0AAJ8WHM2"/>
<dbReference type="InterPro" id="IPR014894">
    <property type="entry name" value="DcrB/EagT6"/>
</dbReference>
<keyword evidence="1" id="KW-0175">Coiled coil</keyword>
<name>A0AAJ8WHM2_SALET</name>
<dbReference type="EMBL" id="CM001062">
    <property type="protein sequence ID" value="EFZ04874.1"/>
    <property type="molecule type" value="Genomic_DNA"/>
</dbReference>
<accession>A0AAJ8WHM2</accession>
<evidence type="ECO:0008006" key="4">
    <source>
        <dbReference type="Google" id="ProtNLM"/>
    </source>
</evidence>
<sequence length="168" mass="19106">MPDLSTLSDQKGFYIIMTNYYINEAILSFSGNISQDSTLNMIRLSDPDAALIISRGKMQDGDELASQVEQQMKKLEKQVKELRYTPAQVVRLGIDGKMEGLEIQSQFIRGNEHVYQYQAVFVLQSSRVMMALTYARSTALTEADRGRWADIKKNLRFRLDPENTATGQ</sequence>
<evidence type="ECO:0000256" key="1">
    <source>
        <dbReference type="SAM" id="Coils"/>
    </source>
</evidence>
<reference evidence="2 3" key="1">
    <citation type="journal article" date="2011" name="J. Bacteriol.">
        <title>Genome sequences of Salmonella enterica serovar typhimurium, Choleraesuis, Dublin, and Gallinarum strains of well- defined virulence in food-producing animals.</title>
        <authorList>
            <person name="Richardson E.J."/>
            <person name="Limaye B."/>
            <person name="Inamdar H."/>
            <person name="Datta A."/>
            <person name="Manjari K.S."/>
            <person name="Pullinger G.D."/>
            <person name="Thomson N.R."/>
            <person name="Joshi R.R."/>
            <person name="Watson M."/>
            <person name="Stevens M.P."/>
        </authorList>
    </citation>
    <scope>NUCLEOTIDE SEQUENCE [LARGE SCALE GENOMIC DNA]</scope>
    <source>
        <strain evidence="2">A50</strain>
    </source>
</reference>
<organism evidence="2 3">
    <name type="scientific">Salmonella enterica subsp. enterica serovar Choleraesuis str. SCSA50</name>
    <dbReference type="NCBI Taxonomy" id="904139"/>
    <lineage>
        <taxon>Bacteria</taxon>
        <taxon>Pseudomonadati</taxon>
        <taxon>Pseudomonadota</taxon>
        <taxon>Gammaproteobacteria</taxon>
        <taxon>Enterobacterales</taxon>
        <taxon>Enterobacteriaceae</taxon>
        <taxon>Salmonella</taxon>
    </lineage>
</organism>
<dbReference type="SUPFAM" id="SSF55724">
    <property type="entry name" value="Mog1p/PsbP-like"/>
    <property type="match status" value="1"/>
</dbReference>
<dbReference type="InterPro" id="IPR016123">
    <property type="entry name" value="Mog1/PsbP_a/b/a-sand"/>
</dbReference>
<evidence type="ECO:0000313" key="3">
    <source>
        <dbReference type="Proteomes" id="UP000003971"/>
    </source>
</evidence>
<evidence type="ECO:0000313" key="2">
    <source>
        <dbReference type="EMBL" id="EFZ04874.1"/>
    </source>
</evidence>
<dbReference type="Proteomes" id="UP000003971">
    <property type="component" value="Chromosome"/>
</dbReference>
<proteinExistence type="predicted"/>
<dbReference type="Pfam" id="PF08786">
    <property type="entry name" value="DcrB"/>
    <property type="match status" value="1"/>
</dbReference>
<feature type="coiled-coil region" evidence="1">
    <location>
        <begin position="58"/>
        <end position="85"/>
    </location>
</feature>
<gene>
    <name evidence="2" type="ORF">SCA50_0299</name>
</gene>